<feature type="signal peptide" evidence="1">
    <location>
        <begin position="1"/>
        <end position="35"/>
    </location>
</feature>
<keyword evidence="3" id="KW-1185">Reference proteome</keyword>
<evidence type="ECO:0000256" key="1">
    <source>
        <dbReference type="SAM" id="SignalP"/>
    </source>
</evidence>
<accession>A0ABS7QLK8</accession>
<dbReference type="InterPro" id="IPR006311">
    <property type="entry name" value="TAT_signal"/>
</dbReference>
<evidence type="ECO:0000313" key="3">
    <source>
        <dbReference type="Proteomes" id="UP001198565"/>
    </source>
</evidence>
<dbReference type="PROSITE" id="PS51318">
    <property type="entry name" value="TAT"/>
    <property type="match status" value="1"/>
</dbReference>
<sequence>MRARTRSGRRRTAAAALALLAGAAGVVATAGPAAAATGDVLIVQEGSTGALVTAQTFVFVPGITEQGDGVQAGATQFAVTNLTNQTLTLTEKTPAGVVVHSGTVASGKSGTFAVTAGDTVDLTVPAS</sequence>
<comment type="caution">
    <text evidence="2">The sequence shown here is derived from an EMBL/GenBank/DDBJ whole genome shotgun (WGS) entry which is preliminary data.</text>
</comment>
<feature type="chain" id="PRO_5046859288" evidence="1">
    <location>
        <begin position="36"/>
        <end position="127"/>
    </location>
</feature>
<evidence type="ECO:0000313" key="2">
    <source>
        <dbReference type="EMBL" id="MBY8883651.1"/>
    </source>
</evidence>
<dbReference type="Proteomes" id="UP001198565">
    <property type="component" value="Unassembled WGS sequence"/>
</dbReference>
<protein>
    <submittedName>
        <fullName evidence="2">Uncharacterized protein</fullName>
    </submittedName>
</protein>
<dbReference type="EMBL" id="JAINVZ010000001">
    <property type="protein sequence ID" value="MBY8883651.1"/>
    <property type="molecule type" value="Genomic_DNA"/>
</dbReference>
<proteinExistence type="predicted"/>
<keyword evidence="1" id="KW-0732">Signal</keyword>
<organism evidence="2 3">
    <name type="scientific">Streptantibioticus parmotrematis</name>
    <dbReference type="NCBI Taxonomy" id="2873249"/>
    <lineage>
        <taxon>Bacteria</taxon>
        <taxon>Bacillati</taxon>
        <taxon>Actinomycetota</taxon>
        <taxon>Actinomycetes</taxon>
        <taxon>Kitasatosporales</taxon>
        <taxon>Streptomycetaceae</taxon>
        <taxon>Streptantibioticus</taxon>
    </lineage>
</organism>
<name>A0ABS7QLK8_9ACTN</name>
<dbReference type="RefSeq" id="WP_222973342.1">
    <property type="nucleotide sequence ID" value="NZ_JAINVZ010000001.1"/>
</dbReference>
<gene>
    <name evidence="2" type="ORF">K7472_02160</name>
</gene>
<reference evidence="2 3" key="1">
    <citation type="submission" date="2021-08" db="EMBL/GenBank/DDBJ databases">
        <title>Streptomyces sp. PTM05 isolated from lichen.</title>
        <authorList>
            <person name="Somphong A."/>
            <person name="Phongsopitanun W."/>
            <person name="Tanasupawat S."/>
        </authorList>
    </citation>
    <scope>NUCLEOTIDE SEQUENCE [LARGE SCALE GENOMIC DNA]</scope>
    <source>
        <strain evidence="2 3">Ptm05</strain>
    </source>
</reference>